<dbReference type="RefSeq" id="WP_199017246.1">
    <property type="nucleotide sequence ID" value="NZ_JAELUP010000001.1"/>
</dbReference>
<evidence type="ECO:0000313" key="1">
    <source>
        <dbReference type="EMBL" id="MBJ6359725.1"/>
    </source>
</evidence>
<comment type="caution">
    <text evidence="1">The sequence shown here is derived from an EMBL/GenBank/DDBJ whole genome shotgun (WGS) entry which is preliminary data.</text>
</comment>
<gene>
    <name evidence="1" type="ORF">JFN88_00065</name>
</gene>
<name>A0A934MJB0_9BACL</name>
<dbReference type="EMBL" id="JAELUP010000001">
    <property type="protein sequence ID" value="MBJ6359725.1"/>
    <property type="molecule type" value="Genomic_DNA"/>
</dbReference>
<keyword evidence="2" id="KW-1185">Reference proteome</keyword>
<accession>A0A934MJB0</accession>
<dbReference type="AlphaFoldDB" id="A0A934MJB0"/>
<dbReference type="Proteomes" id="UP000640274">
    <property type="component" value="Unassembled WGS sequence"/>
</dbReference>
<evidence type="ECO:0000313" key="2">
    <source>
        <dbReference type="Proteomes" id="UP000640274"/>
    </source>
</evidence>
<reference evidence="1" key="1">
    <citation type="submission" date="2020-12" db="EMBL/GenBank/DDBJ databases">
        <authorList>
            <person name="Huq M.A."/>
        </authorList>
    </citation>
    <scope>NUCLEOTIDE SEQUENCE</scope>
    <source>
        <strain evidence="1">MAHUQ-46</strain>
    </source>
</reference>
<organism evidence="1 2">
    <name type="scientific">Paenibacillus roseus</name>
    <dbReference type="NCBI Taxonomy" id="2798579"/>
    <lineage>
        <taxon>Bacteria</taxon>
        <taxon>Bacillati</taxon>
        <taxon>Bacillota</taxon>
        <taxon>Bacilli</taxon>
        <taxon>Bacillales</taxon>
        <taxon>Paenibacillaceae</taxon>
        <taxon>Paenibacillus</taxon>
    </lineage>
</organism>
<protein>
    <submittedName>
        <fullName evidence="1">Uncharacterized protein</fullName>
    </submittedName>
</protein>
<sequence length="376" mass="43561">MNYFSDEFKKYLVEHYVLDAWQFVVNTQKNIVTAGYCCHVIESINSKMEDEHRGWQDEINKEIQQLLAEKGTGSVGISYEGLPQFKMDMFGIPVDYPFLIDKYIKDFFQYLRNAMDSAAQIVNSALLANQGLNIERVDFNKIIHVLSNASYVQVFSNTLTVLLRIQNSIEFAYMTEFNNRIKHISDTKLILSRELFGDGMTSKIDAFYKKGNQFAQQDILTITKEVFDFVGKEIILLLEAISQDIKLDAFIHGRTHDLKFHVQTVKDAPDSSFTVVYVEAVDSIDELPEILRVLLVRSNEEVNSMNSDYDDILVRDKHQNYIGRFILDESIHNDGLLQYRRYKKDNYEGVLAFIEQTKKIYPIRPFLMTGVIVSKE</sequence>
<proteinExistence type="predicted"/>